<evidence type="ECO:0000313" key="3">
    <source>
        <dbReference type="Proteomes" id="UP001066276"/>
    </source>
</evidence>
<keyword evidence="1" id="KW-1133">Transmembrane helix</keyword>
<feature type="transmembrane region" description="Helical" evidence="1">
    <location>
        <begin position="78"/>
        <end position="98"/>
    </location>
</feature>
<gene>
    <name evidence="2" type="ORF">NDU88_002899</name>
</gene>
<protein>
    <submittedName>
        <fullName evidence="2">Uncharacterized protein</fullName>
    </submittedName>
</protein>
<organism evidence="2 3">
    <name type="scientific">Pleurodeles waltl</name>
    <name type="common">Iberian ribbed newt</name>
    <dbReference type="NCBI Taxonomy" id="8319"/>
    <lineage>
        <taxon>Eukaryota</taxon>
        <taxon>Metazoa</taxon>
        <taxon>Chordata</taxon>
        <taxon>Craniata</taxon>
        <taxon>Vertebrata</taxon>
        <taxon>Euteleostomi</taxon>
        <taxon>Amphibia</taxon>
        <taxon>Batrachia</taxon>
        <taxon>Caudata</taxon>
        <taxon>Salamandroidea</taxon>
        <taxon>Salamandridae</taxon>
        <taxon>Pleurodelinae</taxon>
        <taxon>Pleurodeles</taxon>
    </lineage>
</organism>
<name>A0AAV7QE09_PLEWA</name>
<keyword evidence="3" id="KW-1185">Reference proteome</keyword>
<dbReference type="Proteomes" id="UP001066276">
    <property type="component" value="Chromosome 6"/>
</dbReference>
<accession>A0AAV7QE09</accession>
<keyword evidence="1" id="KW-0812">Transmembrane</keyword>
<dbReference type="AlphaFoldDB" id="A0AAV7QE09"/>
<sequence length="122" mass="12894">MSLISTVHVDGVCQQSQESINKAFRECYKQLYAKQNNRMNTGREDFLLDIPPPQLPKQDGNMLGELVYQQEVKDTILLLGRAAVTAALAALAAAPAALTAALKAAPLAALAAALTAAPMGCQ</sequence>
<proteinExistence type="predicted"/>
<reference evidence="2" key="1">
    <citation type="journal article" date="2022" name="bioRxiv">
        <title>Sequencing and chromosome-scale assembly of the giantPleurodeles waltlgenome.</title>
        <authorList>
            <person name="Brown T."/>
            <person name="Elewa A."/>
            <person name="Iarovenko S."/>
            <person name="Subramanian E."/>
            <person name="Araus A.J."/>
            <person name="Petzold A."/>
            <person name="Susuki M."/>
            <person name="Suzuki K.-i.T."/>
            <person name="Hayashi T."/>
            <person name="Toyoda A."/>
            <person name="Oliveira C."/>
            <person name="Osipova E."/>
            <person name="Leigh N.D."/>
            <person name="Simon A."/>
            <person name="Yun M.H."/>
        </authorList>
    </citation>
    <scope>NUCLEOTIDE SEQUENCE</scope>
    <source>
        <strain evidence="2">20211129_DDA</strain>
        <tissue evidence="2">Liver</tissue>
    </source>
</reference>
<dbReference type="EMBL" id="JANPWB010000010">
    <property type="protein sequence ID" value="KAJ1136483.1"/>
    <property type="molecule type" value="Genomic_DNA"/>
</dbReference>
<comment type="caution">
    <text evidence="2">The sequence shown here is derived from an EMBL/GenBank/DDBJ whole genome shotgun (WGS) entry which is preliminary data.</text>
</comment>
<evidence type="ECO:0000313" key="2">
    <source>
        <dbReference type="EMBL" id="KAJ1136483.1"/>
    </source>
</evidence>
<keyword evidence="1" id="KW-0472">Membrane</keyword>
<evidence type="ECO:0000256" key="1">
    <source>
        <dbReference type="SAM" id="Phobius"/>
    </source>
</evidence>